<dbReference type="InterPro" id="IPR014722">
    <property type="entry name" value="Rib_uL2_dom2"/>
</dbReference>
<dbReference type="InterPro" id="IPR008991">
    <property type="entry name" value="Translation_prot_SH3-like_sf"/>
</dbReference>
<dbReference type="InterPro" id="IPR015365">
    <property type="entry name" value="Elong-fact-P_C"/>
</dbReference>
<dbReference type="CDD" id="cd04470">
    <property type="entry name" value="S1_EF-P_repeat_1"/>
    <property type="match status" value="1"/>
</dbReference>
<dbReference type="PIRSF" id="PIRSF005901">
    <property type="entry name" value="EF-P"/>
    <property type="match status" value="1"/>
</dbReference>
<gene>
    <name evidence="9" type="ORF">METZ01_LOCUS218748</name>
</gene>
<dbReference type="HAMAP" id="MF_00141">
    <property type="entry name" value="EF_P"/>
    <property type="match status" value="1"/>
</dbReference>
<proteinExistence type="inferred from homology"/>
<dbReference type="Pfam" id="PF09285">
    <property type="entry name" value="Elong-fact-P_C"/>
    <property type="match status" value="1"/>
</dbReference>
<dbReference type="FunFam" id="2.40.50.140:FF:000009">
    <property type="entry name" value="Elongation factor P"/>
    <property type="match status" value="1"/>
</dbReference>
<dbReference type="GO" id="GO:0003746">
    <property type="term" value="F:translation elongation factor activity"/>
    <property type="evidence" value="ECO:0007669"/>
    <property type="project" value="UniProtKB-KW"/>
</dbReference>
<keyword evidence="6" id="KW-0648">Protein biosynthesis</keyword>
<dbReference type="InterPro" id="IPR012340">
    <property type="entry name" value="NA-bd_OB-fold"/>
</dbReference>
<dbReference type="InterPro" id="IPR011768">
    <property type="entry name" value="Transl_elongation_fac_P"/>
</dbReference>
<evidence type="ECO:0000259" key="7">
    <source>
        <dbReference type="SMART" id="SM00841"/>
    </source>
</evidence>
<evidence type="ECO:0000256" key="3">
    <source>
        <dbReference type="ARBA" id="ARBA00009479"/>
    </source>
</evidence>
<dbReference type="InterPro" id="IPR020599">
    <property type="entry name" value="Transl_elong_fac_P/YeiP"/>
</dbReference>
<dbReference type="SUPFAM" id="SSF50249">
    <property type="entry name" value="Nucleic acid-binding proteins"/>
    <property type="match status" value="2"/>
</dbReference>
<dbReference type="SMART" id="SM01185">
    <property type="entry name" value="EFP"/>
    <property type="match status" value="1"/>
</dbReference>
<evidence type="ECO:0000256" key="5">
    <source>
        <dbReference type="ARBA" id="ARBA00022768"/>
    </source>
</evidence>
<dbReference type="CDD" id="cd05794">
    <property type="entry name" value="S1_EF-P_repeat_2"/>
    <property type="match status" value="1"/>
</dbReference>
<evidence type="ECO:0000256" key="2">
    <source>
        <dbReference type="ARBA" id="ARBA00004815"/>
    </source>
</evidence>
<dbReference type="FunFam" id="2.40.50.140:FF:000004">
    <property type="entry name" value="Elongation factor P"/>
    <property type="match status" value="1"/>
</dbReference>
<evidence type="ECO:0000313" key="9">
    <source>
        <dbReference type="EMBL" id="SVB65894.1"/>
    </source>
</evidence>
<organism evidence="9">
    <name type="scientific">marine metagenome</name>
    <dbReference type="NCBI Taxonomy" id="408172"/>
    <lineage>
        <taxon>unclassified sequences</taxon>
        <taxon>metagenomes</taxon>
        <taxon>ecological metagenomes</taxon>
    </lineage>
</organism>
<dbReference type="NCBIfam" id="TIGR00038">
    <property type="entry name" value="efp"/>
    <property type="match status" value="1"/>
</dbReference>
<comment type="subcellular location">
    <subcellularLocation>
        <location evidence="1">Cytoplasm</location>
    </subcellularLocation>
</comment>
<dbReference type="Pfam" id="PF08207">
    <property type="entry name" value="EFP_N"/>
    <property type="match status" value="1"/>
</dbReference>
<dbReference type="SMART" id="SM00841">
    <property type="entry name" value="Elong-fact-P_C"/>
    <property type="match status" value="1"/>
</dbReference>
<protein>
    <recommendedName>
        <fullName evidence="10">Translation elongation factor P/YeiP central domain-containing protein</fullName>
    </recommendedName>
</protein>
<evidence type="ECO:0000256" key="1">
    <source>
        <dbReference type="ARBA" id="ARBA00004496"/>
    </source>
</evidence>
<dbReference type="GO" id="GO:0005829">
    <property type="term" value="C:cytosol"/>
    <property type="evidence" value="ECO:0007669"/>
    <property type="project" value="UniProtKB-ARBA"/>
</dbReference>
<reference evidence="9" key="1">
    <citation type="submission" date="2018-05" db="EMBL/GenBank/DDBJ databases">
        <authorList>
            <person name="Lanie J.A."/>
            <person name="Ng W.-L."/>
            <person name="Kazmierczak K.M."/>
            <person name="Andrzejewski T.M."/>
            <person name="Davidsen T.M."/>
            <person name="Wayne K.J."/>
            <person name="Tettelin H."/>
            <person name="Glass J.I."/>
            <person name="Rusch D."/>
            <person name="Podicherti R."/>
            <person name="Tsui H.-C.T."/>
            <person name="Winkler M.E."/>
        </authorList>
    </citation>
    <scope>NUCLEOTIDE SEQUENCE</scope>
</reference>
<comment type="similarity">
    <text evidence="3">Belongs to the elongation factor P family.</text>
</comment>
<feature type="domain" description="Elongation factor P C-terminal" evidence="7">
    <location>
        <begin position="130"/>
        <end position="185"/>
    </location>
</feature>
<evidence type="ECO:0000256" key="4">
    <source>
        <dbReference type="ARBA" id="ARBA00022490"/>
    </source>
</evidence>
<accession>A0A382FU27</accession>
<dbReference type="EMBL" id="UINC01051573">
    <property type="protein sequence ID" value="SVB65894.1"/>
    <property type="molecule type" value="Genomic_DNA"/>
</dbReference>
<name>A0A382FU27_9ZZZZ</name>
<dbReference type="Pfam" id="PF01132">
    <property type="entry name" value="EFP"/>
    <property type="match status" value="1"/>
</dbReference>
<dbReference type="UniPathway" id="UPA00345"/>
<dbReference type="NCBIfam" id="NF001810">
    <property type="entry name" value="PRK00529.1"/>
    <property type="match status" value="1"/>
</dbReference>
<comment type="pathway">
    <text evidence="2">Protein biosynthesis; polypeptide chain elongation.</text>
</comment>
<dbReference type="AlphaFoldDB" id="A0A382FU27"/>
<dbReference type="InterPro" id="IPR013185">
    <property type="entry name" value="Transl_elong_KOW-like"/>
</dbReference>
<dbReference type="Gene3D" id="2.40.50.140">
    <property type="entry name" value="Nucleic acid-binding proteins"/>
    <property type="match status" value="2"/>
</dbReference>
<keyword evidence="5" id="KW-0251">Elongation factor</keyword>
<keyword evidence="4" id="KW-0963">Cytoplasm</keyword>
<evidence type="ECO:0008006" key="10">
    <source>
        <dbReference type="Google" id="ProtNLM"/>
    </source>
</evidence>
<dbReference type="Gene3D" id="2.30.30.30">
    <property type="match status" value="1"/>
</dbReference>
<dbReference type="InterPro" id="IPR001059">
    <property type="entry name" value="Transl_elong_P/YeiP_cen"/>
</dbReference>
<evidence type="ECO:0000259" key="8">
    <source>
        <dbReference type="SMART" id="SM01185"/>
    </source>
</evidence>
<dbReference type="PANTHER" id="PTHR30053">
    <property type="entry name" value="ELONGATION FACTOR P"/>
    <property type="match status" value="1"/>
</dbReference>
<dbReference type="PANTHER" id="PTHR30053:SF12">
    <property type="entry name" value="ELONGATION FACTOR P (EF-P) FAMILY PROTEIN"/>
    <property type="match status" value="1"/>
</dbReference>
<dbReference type="SUPFAM" id="SSF50104">
    <property type="entry name" value="Translation proteins SH3-like domain"/>
    <property type="match status" value="1"/>
</dbReference>
<evidence type="ECO:0000256" key="6">
    <source>
        <dbReference type="ARBA" id="ARBA00022917"/>
    </source>
</evidence>
<dbReference type="GO" id="GO:0043043">
    <property type="term" value="P:peptide biosynthetic process"/>
    <property type="evidence" value="ECO:0007669"/>
    <property type="project" value="InterPro"/>
</dbReference>
<feature type="domain" description="Translation elongation factor P/YeiP central" evidence="8">
    <location>
        <begin position="68"/>
        <end position="122"/>
    </location>
</feature>
<sequence length="187" mass="21379">MTISYSELRKGTVVELENEPWQVLEWKHTKMQQRAPVLSLKLRNLKTGRTMDRNLPGNQKLTLAEVDNTQAQYLYSDDDLYYFMDMQSFDQHLLDKDKLGDAVQYLKEQDIVELIFYNGQPISVEVPNFVNLTVSDTPPSLKGNTAQGSTKPATLETGLVVQVPFFMNIGDKVKIDTRSGQYLERVT</sequence>